<reference evidence="1 2" key="1">
    <citation type="submission" date="2016-12" db="EMBL/GenBank/DDBJ databases">
        <title>Diversity of luminous bacteria.</title>
        <authorList>
            <person name="Yoshizawa S."/>
            <person name="Kogure K."/>
        </authorList>
    </citation>
    <scope>NUCLEOTIDE SEQUENCE [LARGE SCALE GENOMIC DNA]</scope>
    <source>
        <strain evidence="1 2">ATCC 33715</strain>
    </source>
</reference>
<dbReference type="OrthoDB" id="8564939at2"/>
<comment type="caution">
    <text evidence="1">The sequence shown here is derived from an EMBL/GenBank/DDBJ whole genome shotgun (WGS) entry which is preliminary data.</text>
</comment>
<gene>
    <name evidence="1" type="ORF">BTO22_18290</name>
</gene>
<evidence type="ECO:0008006" key="3">
    <source>
        <dbReference type="Google" id="ProtNLM"/>
    </source>
</evidence>
<accession>A0A2S7X0Q6</accession>
<dbReference type="AlphaFoldDB" id="A0A2S7X0Q6"/>
<dbReference type="Pfam" id="PF13489">
    <property type="entry name" value="Methyltransf_23"/>
    <property type="match status" value="1"/>
</dbReference>
<organism evidence="1 2">
    <name type="scientific">Aliivibrio sifiae</name>
    <dbReference type="NCBI Taxonomy" id="566293"/>
    <lineage>
        <taxon>Bacteria</taxon>
        <taxon>Pseudomonadati</taxon>
        <taxon>Pseudomonadota</taxon>
        <taxon>Gammaproteobacteria</taxon>
        <taxon>Vibrionales</taxon>
        <taxon>Vibrionaceae</taxon>
        <taxon>Aliivibrio</taxon>
    </lineage>
</organism>
<sequence>MLKNKLDKSITAYKQSFSYELDNQLMLNWYPKRVAKKMVDGKLLELGVGHGYSCKQFARQVDEYTILDGSPAVISQFRENNPDLNHIKIVETYFENYESPELYDNIVMGFVLEHVEDPGLILRKYKKFLTTEGRLFISVPNASSLHRQLAHLAGMLPDIKKLSESDKELGHLRYFTVDSLKKLVEVSGYEVISIEGLFLKPFTTAQITSLDLDDEIFDALMKKGVDYPELSTGILLEAKVK</sequence>
<proteinExistence type="predicted"/>
<dbReference type="Proteomes" id="UP000239263">
    <property type="component" value="Unassembled WGS sequence"/>
</dbReference>
<dbReference type="InterPro" id="IPR029063">
    <property type="entry name" value="SAM-dependent_MTases_sf"/>
</dbReference>
<evidence type="ECO:0000313" key="1">
    <source>
        <dbReference type="EMBL" id="PQJ83338.1"/>
    </source>
</evidence>
<name>A0A2S7X0Q6_9GAMM</name>
<dbReference type="EMBL" id="MSCO01000003">
    <property type="protein sequence ID" value="PQJ83338.1"/>
    <property type="molecule type" value="Genomic_DNA"/>
</dbReference>
<dbReference type="PANTHER" id="PTHR43861">
    <property type="entry name" value="TRANS-ACONITATE 2-METHYLTRANSFERASE-RELATED"/>
    <property type="match status" value="1"/>
</dbReference>
<dbReference type="RefSeq" id="WP_105056758.1">
    <property type="nucleotide sequence ID" value="NZ_CAWNRT010000003.1"/>
</dbReference>
<dbReference type="CDD" id="cd02440">
    <property type="entry name" value="AdoMet_MTases"/>
    <property type="match status" value="1"/>
</dbReference>
<dbReference type="Gene3D" id="3.40.50.150">
    <property type="entry name" value="Vaccinia Virus protein VP39"/>
    <property type="match status" value="1"/>
</dbReference>
<dbReference type="SUPFAM" id="SSF53335">
    <property type="entry name" value="S-adenosyl-L-methionine-dependent methyltransferases"/>
    <property type="match status" value="1"/>
</dbReference>
<protein>
    <recommendedName>
        <fullName evidence="3">SAM-dependent methyltransferase</fullName>
    </recommendedName>
</protein>
<evidence type="ECO:0000313" key="2">
    <source>
        <dbReference type="Proteomes" id="UP000239263"/>
    </source>
</evidence>